<dbReference type="RefSeq" id="WP_115390068.1">
    <property type="nucleotide sequence ID" value="NZ_CP046378.1"/>
</dbReference>
<keyword evidence="3" id="KW-1185">Reference proteome</keyword>
<name>A0A380BEG6_9GAMM</name>
<gene>
    <name evidence="2" type="ORF">NCTC10738_02977</name>
</gene>
<dbReference type="GO" id="GO:0016747">
    <property type="term" value="F:acyltransferase activity, transferring groups other than amino-acyl groups"/>
    <property type="evidence" value="ECO:0007669"/>
    <property type="project" value="InterPro"/>
</dbReference>
<dbReference type="Gene3D" id="3.40.630.30">
    <property type="match status" value="1"/>
</dbReference>
<dbReference type="PROSITE" id="PS51186">
    <property type="entry name" value="GNAT"/>
    <property type="match status" value="1"/>
</dbReference>
<reference evidence="2 3" key="1">
    <citation type="submission" date="2018-06" db="EMBL/GenBank/DDBJ databases">
        <authorList>
            <consortium name="Pathogen Informatics"/>
            <person name="Doyle S."/>
        </authorList>
    </citation>
    <scope>NUCLEOTIDE SEQUENCE [LARGE SCALE GENOMIC DNA]</scope>
    <source>
        <strain evidence="2 3">NCTC10738</strain>
    </source>
</reference>
<feature type="domain" description="N-acetyltransferase" evidence="1">
    <location>
        <begin position="8"/>
        <end position="165"/>
    </location>
</feature>
<evidence type="ECO:0000259" key="1">
    <source>
        <dbReference type="PROSITE" id="PS51186"/>
    </source>
</evidence>
<dbReference type="InterPro" id="IPR000182">
    <property type="entry name" value="GNAT_dom"/>
</dbReference>
<evidence type="ECO:0000313" key="2">
    <source>
        <dbReference type="EMBL" id="SUJ00050.1"/>
    </source>
</evidence>
<sequence>MPNPAQEITVSLAQSPDLIAAACALVDSRDDNAHPLNHQAFMASRAVIVAQNGAGELVGCAVIKAGRGDIAELGYLMVHPEYRRRGIAAALTRKRIQIAREMGIRLLFATVREENRASRDNLLKSGMQFWGNYLSIRGTGNTVGWYFLVLAAQVDVATEMLKLVGDRVRID</sequence>
<proteinExistence type="predicted"/>
<dbReference type="AlphaFoldDB" id="A0A380BEG6"/>
<dbReference type="InterPro" id="IPR016181">
    <property type="entry name" value="Acyl_CoA_acyltransferase"/>
</dbReference>
<organism evidence="2 3">
    <name type="scientific">Shewanella algae</name>
    <dbReference type="NCBI Taxonomy" id="38313"/>
    <lineage>
        <taxon>Bacteria</taxon>
        <taxon>Pseudomonadati</taxon>
        <taxon>Pseudomonadota</taxon>
        <taxon>Gammaproteobacteria</taxon>
        <taxon>Alteromonadales</taxon>
        <taxon>Shewanellaceae</taxon>
        <taxon>Shewanella</taxon>
    </lineage>
</organism>
<protein>
    <submittedName>
        <fullName evidence="2">N-acetylglutamate synthase</fullName>
    </submittedName>
</protein>
<accession>A0A380BEG6</accession>
<dbReference type="SUPFAM" id="SSF55729">
    <property type="entry name" value="Acyl-CoA N-acyltransferases (Nat)"/>
    <property type="match status" value="1"/>
</dbReference>
<evidence type="ECO:0000313" key="3">
    <source>
        <dbReference type="Proteomes" id="UP000254069"/>
    </source>
</evidence>
<dbReference type="PANTHER" id="PTHR43072">
    <property type="entry name" value="N-ACETYLTRANSFERASE"/>
    <property type="match status" value="1"/>
</dbReference>
<dbReference type="CDD" id="cd04301">
    <property type="entry name" value="NAT_SF"/>
    <property type="match status" value="1"/>
</dbReference>
<dbReference type="EMBL" id="UGYO01000002">
    <property type="protein sequence ID" value="SUJ00050.1"/>
    <property type="molecule type" value="Genomic_DNA"/>
</dbReference>
<dbReference type="Pfam" id="PF00583">
    <property type="entry name" value="Acetyltransf_1"/>
    <property type="match status" value="1"/>
</dbReference>
<dbReference type="Proteomes" id="UP000254069">
    <property type="component" value="Unassembled WGS sequence"/>
</dbReference>